<dbReference type="SUPFAM" id="SSF53850">
    <property type="entry name" value="Periplasmic binding protein-like II"/>
    <property type="match status" value="1"/>
</dbReference>
<feature type="domain" description="SsuA/THI5-like" evidence="1">
    <location>
        <begin position="97"/>
        <end position="285"/>
    </location>
</feature>
<evidence type="ECO:0000313" key="3">
    <source>
        <dbReference type="Proteomes" id="UP000199245"/>
    </source>
</evidence>
<dbReference type="Gene3D" id="3.40.190.10">
    <property type="entry name" value="Periplasmic binding protein-like II"/>
    <property type="match status" value="2"/>
</dbReference>
<proteinExistence type="predicted"/>
<dbReference type="Pfam" id="PF09084">
    <property type="entry name" value="NMT1"/>
    <property type="match status" value="1"/>
</dbReference>
<dbReference type="InterPro" id="IPR015168">
    <property type="entry name" value="SsuA/THI5"/>
</dbReference>
<evidence type="ECO:0000313" key="2">
    <source>
        <dbReference type="EMBL" id="SDF16864.1"/>
    </source>
</evidence>
<dbReference type="EMBL" id="FMZW01000046">
    <property type="protein sequence ID" value="SDF16864.1"/>
    <property type="molecule type" value="Genomic_DNA"/>
</dbReference>
<dbReference type="Proteomes" id="UP000199245">
    <property type="component" value="Unassembled WGS sequence"/>
</dbReference>
<name>A0A1G7IWD5_9BRAD</name>
<protein>
    <submittedName>
        <fullName evidence="2">NitT/TauT family transport system substrate-binding protein</fullName>
    </submittedName>
</protein>
<reference evidence="2 3" key="1">
    <citation type="submission" date="2016-10" db="EMBL/GenBank/DDBJ databases">
        <authorList>
            <person name="de Groot N.N."/>
        </authorList>
    </citation>
    <scope>NUCLEOTIDE SEQUENCE [LARGE SCALE GENOMIC DNA]</scope>
    <source>
        <strain evidence="2 3">R5</strain>
    </source>
</reference>
<accession>A0A1G7IWD5</accession>
<gene>
    <name evidence="2" type="ORF">SAMN05216337_104650</name>
</gene>
<dbReference type="PANTHER" id="PTHR30024:SF42">
    <property type="entry name" value="ALIPHATIC SULFONATES-BINDING PROTEIN-RELATED"/>
    <property type="match status" value="1"/>
</dbReference>
<sequence>MELIGGSSTRFDVNWEANYYSVFEEVPMHTNRRDLLLAGACAASTALFGSVAARLRAEESNPPPETPTIRLAKNPSICIAPQYVVRDLLNAEGFTNVVYVESDAGVEQTRAIAKGDIDFTLHFSGPLLLEIDRGASITVVAGVHVGCFELFAKEGIRSVADLKGRTVGQQGVGSSPHVFISAMAALVGLDPAKDIEWVTSTSVKPIELFAEGKIDAFLGFPPEPQRLRAQNIGHVIVNSAQDRPWSQYYCCMLAGTREFVRKNPIATKRVVRAMLRATDLCVSSPALVARRMVDGGFTPRQDYAAQTLADVPYNRWREYDPEDTIRFYALRLREAKMLKSNPTKIIADAADWRFLNEVRRELGS</sequence>
<dbReference type="AlphaFoldDB" id="A0A1G7IWD5"/>
<dbReference type="RefSeq" id="WP_092088885.1">
    <property type="nucleotide sequence ID" value="NZ_FMZW01000046.1"/>
</dbReference>
<dbReference type="PANTHER" id="PTHR30024">
    <property type="entry name" value="ALIPHATIC SULFONATES-BINDING PROTEIN-RELATED"/>
    <property type="match status" value="1"/>
</dbReference>
<organism evidence="2 3">
    <name type="scientific">Bradyrhizobium brasilense</name>
    <dbReference type="NCBI Taxonomy" id="1419277"/>
    <lineage>
        <taxon>Bacteria</taxon>
        <taxon>Pseudomonadati</taxon>
        <taxon>Pseudomonadota</taxon>
        <taxon>Alphaproteobacteria</taxon>
        <taxon>Hyphomicrobiales</taxon>
        <taxon>Nitrobacteraceae</taxon>
        <taxon>Bradyrhizobium</taxon>
    </lineage>
</organism>
<evidence type="ECO:0000259" key="1">
    <source>
        <dbReference type="Pfam" id="PF09084"/>
    </source>
</evidence>